<organism evidence="1 2">
    <name type="scientific">Camellia lanceoleosa</name>
    <dbReference type="NCBI Taxonomy" id="1840588"/>
    <lineage>
        <taxon>Eukaryota</taxon>
        <taxon>Viridiplantae</taxon>
        <taxon>Streptophyta</taxon>
        <taxon>Embryophyta</taxon>
        <taxon>Tracheophyta</taxon>
        <taxon>Spermatophyta</taxon>
        <taxon>Magnoliopsida</taxon>
        <taxon>eudicotyledons</taxon>
        <taxon>Gunneridae</taxon>
        <taxon>Pentapetalae</taxon>
        <taxon>asterids</taxon>
        <taxon>Ericales</taxon>
        <taxon>Theaceae</taxon>
        <taxon>Camellia</taxon>
    </lineage>
</organism>
<protein>
    <submittedName>
        <fullName evidence="1">AFG1-like ATPase</fullName>
    </submittedName>
</protein>
<dbReference type="EMBL" id="CM045764">
    <property type="protein sequence ID" value="KAI8008376.1"/>
    <property type="molecule type" value="Genomic_DNA"/>
</dbReference>
<proteinExistence type="predicted"/>
<name>A0ACC0H8S5_9ERIC</name>
<comment type="caution">
    <text evidence="1">The sequence shown here is derived from an EMBL/GenBank/DDBJ whole genome shotgun (WGS) entry which is preliminary data.</text>
</comment>
<accession>A0ACC0H8S5</accession>
<gene>
    <name evidence="1" type="ORF">LOK49_LG07G01297</name>
</gene>
<dbReference type="Proteomes" id="UP001060215">
    <property type="component" value="Chromosome 7"/>
</dbReference>
<reference evidence="1 2" key="1">
    <citation type="journal article" date="2022" name="Plant J.">
        <title>Chromosome-level genome of Camellia lanceoleosa provides a valuable resource for understanding genome evolution and self-incompatibility.</title>
        <authorList>
            <person name="Gong W."/>
            <person name="Xiao S."/>
            <person name="Wang L."/>
            <person name="Liao Z."/>
            <person name="Chang Y."/>
            <person name="Mo W."/>
            <person name="Hu G."/>
            <person name="Li W."/>
            <person name="Zhao G."/>
            <person name="Zhu H."/>
            <person name="Hu X."/>
            <person name="Ji K."/>
            <person name="Xiang X."/>
            <person name="Song Q."/>
            <person name="Yuan D."/>
            <person name="Jin S."/>
            <person name="Zhang L."/>
        </authorList>
    </citation>
    <scope>NUCLEOTIDE SEQUENCE [LARGE SCALE GENOMIC DNA]</scope>
    <source>
        <strain evidence="1">SQ_2022a</strain>
    </source>
</reference>
<sequence>MLRGRLRKVDSNDGQRVAVDDAPNCDIMLCDDVIDIDGIGEHEKKRSGFGLNNRLAVWKLVNETVKRKLSNAYDRDGDKAVVWTGSTRDVFVYFSDIKNIVRQSVIRGNVIDACAEMLVSKQNVLSAGVVFVEKSYFFCSICLKGNVVNFVREKQLLSSGANVVLTQDRDCLLEVVTDSPQQRLDSFSYDAEICRYSYPYMISRSLFADAAIVASGEVSKVGPLVEYERRIEAGDLVDGHNCQNFRDYELAKSAEACRLDWYAASEKAGRSRWLWSRFIPQSSYSPVKDSISMEEPSYWRKKRIHFHDFMLDGHLQKHKGVPDPLEFVAGEISDESILLCLDEFMVADVADALILNHLFGHLFSNGVILVATSNCAPDNLYEGGLQRDLFLPFISTLKERCVVLEIGSSTDYRKMTSVPLGANGCAYFPFEELCDKPLGAADYFGLFTLDGVPIFRLHNRTAAYRFVTLVDVMYENKARLMCTAEGTPVELFEKIVTISNAQQMAPRTSSRSRKNDDLDLCVDNELGFAKDRTISRLTEMNSKEYSEQHSAMLS</sequence>
<keyword evidence="2" id="KW-1185">Reference proteome</keyword>
<evidence type="ECO:0000313" key="2">
    <source>
        <dbReference type="Proteomes" id="UP001060215"/>
    </source>
</evidence>
<evidence type="ECO:0000313" key="1">
    <source>
        <dbReference type="EMBL" id="KAI8008376.1"/>
    </source>
</evidence>